<protein>
    <submittedName>
        <fullName evidence="2">Uncharacterized protein</fullName>
    </submittedName>
</protein>
<dbReference type="Proteomes" id="UP000006271">
    <property type="component" value="Unassembled WGS sequence"/>
</dbReference>
<keyword evidence="1" id="KW-1133">Transmembrane helix</keyword>
<evidence type="ECO:0000313" key="2">
    <source>
        <dbReference type="EMBL" id="EKN13868.1"/>
    </source>
</evidence>
<sequence length="49" mass="5659">MFFDKNEREGLLVKVSVEKQKSGIAITIVMAIPLFYNMSAFSFLPDYLR</sequence>
<dbReference type="AlphaFoldDB" id="K6ADT5"/>
<keyword evidence="1" id="KW-0812">Transmembrane</keyword>
<evidence type="ECO:0000313" key="3">
    <source>
        <dbReference type="Proteomes" id="UP000006271"/>
    </source>
</evidence>
<feature type="transmembrane region" description="Helical" evidence="1">
    <location>
        <begin position="24"/>
        <end position="44"/>
    </location>
</feature>
<proteinExistence type="predicted"/>
<organism evidence="2 3">
    <name type="scientific">Parabacteroides merdae CL03T12C32</name>
    <dbReference type="NCBI Taxonomy" id="999420"/>
    <lineage>
        <taxon>Bacteria</taxon>
        <taxon>Pseudomonadati</taxon>
        <taxon>Bacteroidota</taxon>
        <taxon>Bacteroidia</taxon>
        <taxon>Bacteroidales</taxon>
        <taxon>Tannerellaceae</taxon>
        <taxon>Parabacteroides</taxon>
    </lineage>
</organism>
<dbReference type="EMBL" id="AGZQ01000007">
    <property type="protein sequence ID" value="EKN13868.1"/>
    <property type="molecule type" value="Genomic_DNA"/>
</dbReference>
<dbReference type="PATRIC" id="fig|999420.3.peg.1519"/>
<comment type="caution">
    <text evidence="2">The sequence shown here is derived from an EMBL/GenBank/DDBJ whole genome shotgun (WGS) entry which is preliminary data.</text>
</comment>
<name>K6ADT5_9BACT</name>
<evidence type="ECO:0000256" key="1">
    <source>
        <dbReference type="SAM" id="Phobius"/>
    </source>
</evidence>
<reference evidence="2 3" key="1">
    <citation type="submission" date="2012-02" db="EMBL/GenBank/DDBJ databases">
        <title>The Genome Sequence of Parabacteroides merdae CL03T12C32.</title>
        <authorList>
            <consortium name="The Broad Institute Genome Sequencing Platform"/>
            <person name="Earl A."/>
            <person name="Ward D."/>
            <person name="Feldgarden M."/>
            <person name="Gevers D."/>
            <person name="Zitomersky N.L."/>
            <person name="Coyne M.J."/>
            <person name="Comstock L.E."/>
            <person name="Young S.K."/>
            <person name="Zeng Q."/>
            <person name="Gargeya S."/>
            <person name="Fitzgerald M."/>
            <person name="Haas B."/>
            <person name="Abouelleil A."/>
            <person name="Alvarado L."/>
            <person name="Arachchi H.M."/>
            <person name="Berlin A."/>
            <person name="Chapman S.B."/>
            <person name="Gearin G."/>
            <person name="Goldberg J."/>
            <person name="Griggs A."/>
            <person name="Gujja S."/>
            <person name="Hansen M."/>
            <person name="Heiman D."/>
            <person name="Howarth C."/>
            <person name="Larimer J."/>
            <person name="Lui A."/>
            <person name="MacDonald P.J.P."/>
            <person name="McCowen C."/>
            <person name="Montmayeur A."/>
            <person name="Murphy C."/>
            <person name="Neiman D."/>
            <person name="Pearson M."/>
            <person name="Priest M."/>
            <person name="Roberts A."/>
            <person name="Saif S."/>
            <person name="Shea T."/>
            <person name="Sisk P."/>
            <person name="Stolte C."/>
            <person name="Sykes S."/>
            <person name="Wortman J."/>
            <person name="Nusbaum C."/>
            <person name="Birren B."/>
        </authorList>
    </citation>
    <scope>NUCLEOTIDE SEQUENCE [LARGE SCALE GENOMIC DNA]</scope>
    <source>
        <strain evidence="2 3">CL03T12C32</strain>
    </source>
</reference>
<keyword evidence="1" id="KW-0472">Membrane</keyword>
<gene>
    <name evidence="2" type="ORF">HMPREF1060_01477</name>
</gene>
<accession>K6ADT5</accession>
<dbReference type="HOGENOM" id="CLU_3138767_0_0_10"/>